<gene>
    <name evidence="2" type="ORF">BFJ72_g14712</name>
</gene>
<dbReference type="SUPFAM" id="SSF51735">
    <property type="entry name" value="NAD(P)-binding Rossmann-fold domains"/>
    <property type="match status" value="1"/>
</dbReference>
<dbReference type="InterPro" id="IPR008030">
    <property type="entry name" value="NmrA-like"/>
</dbReference>
<sequence>MKVAIVGATGVTGTSIVDALLSAKEDVFEITALVKYASLDKPGVHSLKAKGVVIMAVDLGGSETELSKQLQGQDVVIAAISPAATLDQIPLANAAKLVGVKRFVPCFFAPVTAPKDVVDLRDMKEDVLNHIKKIHLPYTVVDIGWWFQITLPRLPSGRIDFAYSGMADAIPGDGAKPSAFSDNRDVGKYVARAIVDPRTLNQQVFFFSEMLTLNQVYDLLERLSGESIPRKYIPEEEILAKVAKAGSTSLELGDQGFVMKAVYQYWHSWGIRGDNTVEYAQYLGYLLGNDLYPDLRVTSFKDYIVEVLSNST</sequence>
<feature type="domain" description="NmrA-like" evidence="1">
    <location>
        <begin position="2"/>
        <end position="243"/>
    </location>
</feature>
<protein>
    <recommendedName>
        <fullName evidence="1">NmrA-like domain-containing protein</fullName>
    </recommendedName>
</protein>
<organism evidence="2 3">
    <name type="scientific">Gibberella intermedia</name>
    <name type="common">Bulb rot disease fungus</name>
    <name type="synonym">Fusarium proliferatum</name>
    <dbReference type="NCBI Taxonomy" id="948311"/>
    <lineage>
        <taxon>Eukaryota</taxon>
        <taxon>Fungi</taxon>
        <taxon>Dikarya</taxon>
        <taxon>Ascomycota</taxon>
        <taxon>Pezizomycotina</taxon>
        <taxon>Sordariomycetes</taxon>
        <taxon>Hypocreomycetidae</taxon>
        <taxon>Hypocreales</taxon>
        <taxon>Nectriaceae</taxon>
        <taxon>Fusarium</taxon>
        <taxon>Fusarium fujikuroi species complex</taxon>
    </lineage>
</organism>
<comment type="caution">
    <text evidence="2">The sequence shown here is derived from an EMBL/GenBank/DDBJ whole genome shotgun (WGS) entry which is preliminary data.</text>
</comment>
<dbReference type="EMBL" id="MRDB01000121">
    <property type="protein sequence ID" value="RKL22257.1"/>
    <property type="molecule type" value="Genomic_DNA"/>
</dbReference>
<evidence type="ECO:0000313" key="2">
    <source>
        <dbReference type="EMBL" id="RKL22257.1"/>
    </source>
</evidence>
<dbReference type="Proteomes" id="UP000283569">
    <property type="component" value="Unassembled WGS sequence"/>
</dbReference>
<dbReference type="InterPro" id="IPR036291">
    <property type="entry name" value="NAD(P)-bd_dom_sf"/>
</dbReference>
<dbReference type="PANTHER" id="PTHR43349">
    <property type="entry name" value="PINORESINOL REDUCTASE-RELATED"/>
    <property type="match status" value="1"/>
</dbReference>
<dbReference type="Gene3D" id="3.40.50.720">
    <property type="entry name" value="NAD(P)-binding Rossmann-like Domain"/>
    <property type="match status" value="1"/>
</dbReference>
<reference evidence="2 3" key="1">
    <citation type="journal article" date="2018" name="Sci. Rep.">
        <title>Characterisation of pathogen-specific regions and novel effector candidates in Fusarium oxysporum f. sp. cepae.</title>
        <authorList>
            <person name="Armitage A.D."/>
            <person name="Taylor A."/>
            <person name="Sobczyk M.K."/>
            <person name="Baxter L."/>
            <person name="Greenfield B.P."/>
            <person name="Bates H.J."/>
            <person name="Wilson F."/>
            <person name="Jackson A.C."/>
            <person name="Ott S."/>
            <person name="Harrison R.J."/>
            <person name="Clarkson J.P."/>
        </authorList>
    </citation>
    <scope>NUCLEOTIDE SEQUENCE [LARGE SCALE GENOMIC DNA]</scope>
    <source>
        <strain evidence="2 3">Fp_A8</strain>
    </source>
</reference>
<dbReference type="PANTHER" id="PTHR43349:SF93">
    <property type="entry name" value="ISOFLAVONE REDUCTASE HOMOLOG P3-RELATED"/>
    <property type="match status" value="1"/>
</dbReference>
<dbReference type="AlphaFoldDB" id="A0A420RZ18"/>
<evidence type="ECO:0000259" key="1">
    <source>
        <dbReference type="Pfam" id="PF05368"/>
    </source>
</evidence>
<accession>A0A420RZ18</accession>
<name>A0A420RZ18_GIBIN</name>
<dbReference type="Pfam" id="PF05368">
    <property type="entry name" value="NmrA"/>
    <property type="match status" value="1"/>
</dbReference>
<proteinExistence type="predicted"/>
<evidence type="ECO:0000313" key="3">
    <source>
        <dbReference type="Proteomes" id="UP000283569"/>
    </source>
</evidence>
<dbReference type="InterPro" id="IPR050608">
    <property type="entry name" value="NmrA-type/Isoflavone_red_sf"/>
</dbReference>
<dbReference type="Gene3D" id="3.90.25.10">
    <property type="entry name" value="UDP-galactose 4-epimerase, domain 1"/>
    <property type="match status" value="1"/>
</dbReference>